<comment type="subcellular location">
    <subcellularLocation>
        <location evidence="1">Cell junction</location>
        <location evidence="1">Gap junction</location>
    </subcellularLocation>
    <subcellularLocation>
        <location evidence="2 12">Cell membrane</location>
        <topology evidence="2 12">Multi-pass membrane protein</topology>
    </subcellularLocation>
</comment>
<gene>
    <name evidence="12" type="primary">inx</name>
    <name evidence="13" type="ORF">CHIRRI_LOCUS2884</name>
</gene>
<feature type="transmembrane region" description="Helical" evidence="12">
    <location>
        <begin position="100"/>
        <end position="119"/>
    </location>
</feature>
<evidence type="ECO:0000256" key="8">
    <source>
        <dbReference type="ARBA" id="ARBA00022989"/>
    </source>
</evidence>
<evidence type="ECO:0000256" key="3">
    <source>
        <dbReference type="ARBA" id="ARBA00022448"/>
    </source>
</evidence>
<keyword evidence="14" id="KW-1185">Reference proteome</keyword>
<evidence type="ECO:0000256" key="12">
    <source>
        <dbReference type="RuleBase" id="RU010713"/>
    </source>
</evidence>
<evidence type="ECO:0000256" key="6">
    <source>
        <dbReference type="ARBA" id="ARBA00022868"/>
    </source>
</evidence>
<keyword evidence="7" id="KW-0965">Cell junction</keyword>
<evidence type="ECO:0000256" key="11">
    <source>
        <dbReference type="ARBA" id="ARBA00023303"/>
    </source>
</evidence>
<feature type="transmembrane region" description="Helical" evidence="12">
    <location>
        <begin position="174"/>
        <end position="196"/>
    </location>
</feature>
<evidence type="ECO:0000313" key="14">
    <source>
        <dbReference type="Proteomes" id="UP001153620"/>
    </source>
</evidence>
<comment type="function">
    <text evidence="12">Structural component of the gap junctions.</text>
</comment>
<evidence type="ECO:0000256" key="2">
    <source>
        <dbReference type="ARBA" id="ARBA00004651"/>
    </source>
</evidence>
<dbReference type="Pfam" id="PF00876">
    <property type="entry name" value="Innexin"/>
    <property type="match status" value="1"/>
</dbReference>
<keyword evidence="5 12" id="KW-0812">Transmembrane</keyword>
<protein>
    <recommendedName>
        <fullName evidence="12">Innexin</fullName>
    </recommendedName>
</protein>
<dbReference type="GO" id="GO:0034220">
    <property type="term" value="P:monoatomic ion transmembrane transport"/>
    <property type="evidence" value="ECO:0007669"/>
    <property type="project" value="UniProtKB-KW"/>
</dbReference>
<dbReference type="EMBL" id="OU895877">
    <property type="protein sequence ID" value="CAG9799926.1"/>
    <property type="molecule type" value="Genomic_DNA"/>
</dbReference>
<dbReference type="PROSITE" id="PS51013">
    <property type="entry name" value="PANNEXIN"/>
    <property type="match status" value="1"/>
</dbReference>
<dbReference type="PANTHER" id="PTHR11893">
    <property type="entry name" value="INNEXIN"/>
    <property type="match status" value="1"/>
</dbReference>
<evidence type="ECO:0000256" key="9">
    <source>
        <dbReference type="ARBA" id="ARBA00023065"/>
    </source>
</evidence>
<evidence type="ECO:0000256" key="10">
    <source>
        <dbReference type="ARBA" id="ARBA00023136"/>
    </source>
</evidence>
<keyword evidence="9 12" id="KW-0406">Ion transport</keyword>
<dbReference type="GO" id="GO:0005243">
    <property type="term" value="F:gap junction channel activity"/>
    <property type="evidence" value="ECO:0007669"/>
    <property type="project" value="TreeGrafter"/>
</dbReference>
<organism evidence="13 14">
    <name type="scientific">Chironomus riparius</name>
    <dbReference type="NCBI Taxonomy" id="315576"/>
    <lineage>
        <taxon>Eukaryota</taxon>
        <taxon>Metazoa</taxon>
        <taxon>Ecdysozoa</taxon>
        <taxon>Arthropoda</taxon>
        <taxon>Hexapoda</taxon>
        <taxon>Insecta</taxon>
        <taxon>Pterygota</taxon>
        <taxon>Neoptera</taxon>
        <taxon>Endopterygota</taxon>
        <taxon>Diptera</taxon>
        <taxon>Nematocera</taxon>
        <taxon>Chironomoidea</taxon>
        <taxon>Chironomidae</taxon>
        <taxon>Chironominae</taxon>
        <taxon>Chironomus</taxon>
    </lineage>
</organism>
<feature type="transmembrane region" description="Helical" evidence="12">
    <location>
        <begin position="31"/>
        <end position="50"/>
    </location>
</feature>
<evidence type="ECO:0000256" key="5">
    <source>
        <dbReference type="ARBA" id="ARBA00022692"/>
    </source>
</evidence>
<keyword evidence="6" id="KW-0303">Gap junction</keyword>
<reference evidence="13" key="2">
    <citation type="submission" date="2022-10" db="EMBL/GenBank/DDBJ databases">
        <authorList>
            <consortium name="ENA_rothamsted_submissions"/>
            <consortium name="culmorum"/>
            <person name="King R."/>
        </authorList>
    </citation>
    <scope>NUCLEOTIDE SEQUENCE</scope>
</reference>
<name>A0A9N9RNT3_9DIPT</name>
<evidence type="ECO:0000256" key="1">
    <source>
        <dbReference type="ARBA" id="ARBA00004610"/>
    </source>
</evidence>
<dbReference type="PANTHER" id="PTHR11893:SF43">
    <property type="entry name" value="INNEXIN INX4-RELATED"/>
    <property type="match status" value="1"/>
</dbReference>
<comment type="similarity">
    <text evidence="12">Belongs to the pannexin family.</text>
</comment>
<keyword evidence="4" id="KW-1003">Cell membrane</keyword>
<reference evidence="13" key="1">
    <citation type="submission" date="2022-01" db="EMBL/GenBank/DDBJ databases">
        <authorList>
            <person name="King R."/>
        </authorList>
    </citation>
    <scope>NUCLEOTIDE SEQUENCE</scope>
</reference>
<dbReference type="Proteomes" id="UP001153620">
    <property type="component" value="Chromosome 1"/>
</dbReference>
<proteinExistence type="inferred from homology"/>
<evidence type="ECO:0000313" key="13">
    <source>
        <dbReference type="EMBL" id="CAG9799926.1"/>
    </source>
</evidence>
<feature type="transmembrane region" description="Helical" evidence="12">
    <location>
        <begin position="265"/>
        <end position="288"/>
    </location>
</feature>
<dbReference type="GO" id="GO:0005886">
    <property type="term" value="C:plasma membrane"/>
    <property type="evidence" value="ECO:0007669"/>
    <property type="project" value="UniProtKB-SubCell"/>
</dbReference>
<dbReference type="OrthoDB" id="5867527at2759"/>
<accession>A0A9N9RNT3</accession>
<keyword evidence="11 12" id="KW-0407">Ion channel</keyword>
<evidence type="ECO:0000256" key="4">
    <source>
        <dbReference type="ARBA" id="ARBA00022475"/>
    </source>
</evidence>
<keyword evidence="8 12" id="KW-1133">Transmembrane helix</keyword>
<dbReference type="GO" id="GO:0005921">
    <property type="term" value="C:gap junction"/>
    <property type="evidence" value="ECO:0007669"/>
    <property type="project" value="UniProtKB-SubCell"/>
</dbReference>
<dbReference type="InterPro" id="IPR000990">
    <property type="entry name" value="Innexin"/>
</dbReference>
<sequence>MCDKVIKKISSLWKTKNVETSSFVFKLVTKYTVCMLLLFALLIGGMQLFGESISCFSSGKAQHDVMDYQCWIKSDINLQRIKYGYAKKSYKSEEEKYLKIGFYGWIVPLLLFQAFCFVVPRIHWHYKQQQTIPKALKKLSTNELSDDWIRQRTQLIGYVKNIQKSQYRLFAFRYLSYEFITIVLNILVMLLMNLVIDDFWNVYEPAAKSLLFLDLSRLHQTSALQFPKQANCHFSTYDFKLTRHSDSVCTFPYNGFNAKIFAFLYIWYIFILTWTVLHLLIMIVLFSFQCFRLRLIRRMLGRPATVCECKHLSENGDVGLWFLLRIFRRNMHLAHFQDLCTGLLTGSSLSNS</sequence>
<dbReference type="PRINTS" id="PR01262">
    <property type="entry name" value="INNEXIN"/>
</dbReference>
<keyword evidence="10 12" id="KW-0472">Membrane</keyword>
<dbReference type="AlphaFoldDB" id="A0A9N9RNT3"/>
<keyword evidence="3 12" id="KW-0813">Transport</keyword>
<dbReference type="GO" id="GO:0007602">
    <property type="term" value="P:phototransduction"/>
    <property type="evidence" value="ECO:0007669"/>
    <property type="project" value="TreeGrafter"/>
</dbReference>
<evidence type="ECO:0000256" key="7">
    <source>
        <dbReference type="ARBA" id="ARBA00022949"/>
    </source>
</evidence>